<name>A0A848M3E1_PAELE</name>
<gene>
    <name evidence="7" type="ORF">HII30_07025</name>
</gene>
<evidence type="ECO:0000256" key="2">
    <source>
        <dbReference type="ARBA" id="ARBA00009694"/>
    </source>
</evidence>
<feature type="transmembrane region" description="Helical" evidence="6">
    <location>
        <begin position="78"/>
        <end position="99"/>
    </location>
</feature>
<protein>
    <submittedName>
        <fullName evidence="7">DUF423 domain-containing protein</fullName>
    </submittedName>
</protein>
<evidence type="ECO:0000256" key="4">
    <source>
        <dbReference type="ARBA" id="ARBA00022989"/>
    </source>
</evidence>
<dbReference type="InterPro" id="IPR006696">
    <property type="entry name" value="DUF423"/>
</dbReference>
<dbReference type="GO" id="GO:0005886">
    <property type="term" value="C:plasma membrane"/>
    <property type="evidence" value="ECO:0007669"/>
    <property type="project" value="TreeGrafter"/>
</dbReference>
<evidence type="ECO:0000313" key="7">
    <source>
        <dbReference type="EMBL" id="NMO95538.1"/>
    </source>
</evidence>
<keyword evidence="4 6" id="KW-1133">Transmembrane helix</keyword>
<comment type="subcellular location">
    <subcellularLocation>
        <location evidence="1">Membrane</location>
        <topology evidence="1">Multi-pass membrane protein</topology>
    </subcellularLocation>
</comment>
<reference evidence="7 8" key="1">
    <citation type="submission" date="2020-04" db="EMBL/GenBank/DDBJ databases">
        <title>Paenibacillus algicola sp. nov., a novel marine bacterium producing alginate lyase.</title>
        <authorList>
            <person name="Huang H."/>
        </authorList>
    </citation>
    <scope>NUCLEOTIDE SEQUENCE [LARGE SCALE GENOMIC DNA]</scope>
    <source>
        <strain evidence="7 8">L7-75</strain>
    </source>
</reference>
<comment type="similarity">
    <text evidence="2">Belongs to the UPF0382 family.</text>
</comment>
<keyword evidence="5 6" id="KW-0472">Membrane</keyword>
<comment type="caution">
    <text evidence="7">The sequence shown here is derived from an EMBL/GenBank/DDBJ whole genome shotgun (WGS) entry which is preliminary data.</text>
</comment>
<dbReference type="PANTHER" id="PTHR43461">
    <property type="entry name" value="TRANSMEMBRANE PROTEIN 256"/>
    <property type="match status" value="1"/>
</dbReference>
<dbReference type="Pfam" id="PF04241">
    <property type="entry name" value="DUF423"/>
    <property type="match status" value="1"/>
</dbReference>
<sequence>MRSWLALQWSRKWIAWGALIMALSVAIGAFGAHMLENQISEDALATFETGVHYHMIHGLALILTGLAGIGLGASRKLYWAGCLFVIGIVIFSGSLYVLSLSGTKWLGAITPIGGVSFIAGWIMLALGALGSSRSQK</sequence>
<organism evidence="7 8">
    <name type="scientific">Paenibacillus lemnae</name>
    <dbReference type="NCBI Taxonomy" id="1330551"/>
    <lineage>
        <taxon>Bacteria</taxon>
        <taxon>Bacillati</taxon>
        <taxon>Bacillota</taxon>
        <taxon>Bacilli</taxon>
        <taxon>Bacillales</taxon>
        <taxon>Paenibacillaceae</taxon>
        <taxon>Paenibacillus</taxon>
    </lineage>
</organism>
<proteinExistence type="inferred from homology"/>
<dbReference type="Proteomes" id="UP000565468">
    <property type="component" value="Unassembled WGS sequence"/>
</dbReference>
<feature type="transmembrane region" description="Helical" evidence="6">
    <location>
        <begin position="51"/>
        <end position="71"/>
    </location>
</feature>
<keyword evidence="8" id="KW-1185">Reference proteome</keyword>
<evidence type="ECO:0000256" key="1">
    <source>
        <dbReference type="ARBA" id="ARBA00004141"/>
    </source>
</evidence>
<feature type="transmembrane region" description="Helical" evidence="6">
    <location>
        <begin position="12"/>
        <end position="31"/>
    </location>
</feature>
<evidence type="ECO:0000313" key="8">
    <source>
        <dbReference type="Proteomes" id="UP000565468"/>
    </source>
</evidence>
<dbReference type="AlphaFoldDB" id="A0A848M3E1"/>
<evidence type="ECO:0000256" key="5">
    <source>
        <dbReference type="ARBA" id="ARBA00023136"/>
    </source>
</evidence>
<evidence type="ECO:0000256" key="3">
    <source>
        <dbReference type="ARBA" id="ARBA00022692"/>
    </source>
</evidence>
<accession>A0A848M3E1</accession>
<dbReference type="PANTHER" id="PTHR43461:SF1">
    <property type="entry name" value="TRANSMEMBRANE PROTEIN 256"/>
    <property type="match status" value="1"/>
</dbReference>
<feature type="transmembrane region" description="Helical" evidence="6">
    <location>
        <begin position="105"/>
        <end position="129"/>
    </location>
</feature>
<dbReference type="EMBL" id="JABBPN010000004">
    <property type="protein sequence ID" value="NMO95538.1"/>
    <property type="molecule type" value="Genomic_DNA"/>
</dbReference>
<evidence type="ECO:0000256" key="6">
    <source>
        <dbReference type="SAM" id="Phobius"/>
    </source>
</evidence>
<keyword evidence="3 6" id="KW-0812">Transmembrane</keyword>